<evidence type="ECO:0000256" key="3">
    <source>
        <dbReference type="ARBA" id="ARBA00022598"/>
    </source>
</evidence>
<feature type="binding site" evidence="10">
    <location>
        <position position="247"/>
    </location>
    <ligand>
        <name>Zn(2+)</name>
        <dbReference type="ChEBI" id="CHEBI:29105"/>
    </ligand>
</feature>
<dbReference type="GO" id="GO:0006423">
    <property type="term" value="P:cysteinyl-tRNA aminoacylation"/>
    <property type="evidence" value="ECO:0007669"/>
    <property type="project" value="UniProtKB-UniRule"/>
</dbReference>
<evidence type="ECO:0000256" key="5">
    <source>
        <dbReference type="ARBA" id="ARBA00022741"/>
    </source>
</evidence>
<evidence type="ECO:0000313" key="13">
    <source>
        <dbReference type="EMBL" id="SUQ25768.1"/>
    </source>
</evidence>
<dbReference type="InterPro" id="IPR056411">
    <property type="entry name" value="CysS_C"/>
</dbReference>
<dbReference type="Pfam" id="PF01406">
    <property type="entry name" value="tRNA-synt_1e"/>
    <property type="match status" value="1"/>
</dbReference>
<dbReference type="Gene3D" id="3.40.50.620">
    <property type="entry name" value="HUPs"/>
    <property type="match status" value="1"/>
</dbReference>
<feature type="binding site" evidence="10">
    <location>
        <position position="295"/>
    </location>
    <ligand>
        <name>ATP</name>
        <dbReference type="ChEBI" id="CHEBI:30616"/>
    </ligand>
</feature>
<dbReference type="Gene3D" id="1.20.120.640">
    <property type="entry name" value="Anticodon-binding domain of a subclass of class I aminoacyl-tRNA synthetases"/>
    <property type="match status" value="1"/>
</dbReference>
<feature type="binding site" evidence="10">
    <location>
        <position position="30"/>
    </location>
    <ligand>
        <name>Zn(2+)</name>
        <dbReference type="ChEBI" id="CHEBI:29105"/>
    </ligand>
</feature>
<comment type="subcellular location">
    <subcellularLocation>
        <location evidence="10">Cytoplasm</location>
    </subcellularLocation>
</comment>
<accession>A0A380S8W8</accession>
<keyword evidence="6 10" id="KW-0862">Zinc</keyword>
<organism evidence="13 14">
    <name type="scientific">Fibrobacter succinogenes</name>
    <name type="common">Bacteroides succinogenes</name>
    <dbReference type="NCBI Taxonomy" id="833"/>
    <lineage>
        <taxon>Bacteria</taxon>
        <taxon>Pseudomonadati</taxon>
        <taxon>Fibrobacterota</taxon>
        <taxon>Fibrobacteria</taxon>
        <taxon>Fibrobacterales</taxon>
        <taxon>Fibrobacteraceae</taxon>
        <taxon>Fibrobacter</taxon>
    </lineage>
</organism>
<proteinExistence type="inferred from homology"/>
<evidence type="ECO:0000313" key="14">
    <source>
        <dbReference type="Proteomes" id="UP000255423"/>
    </source>
</evidence>
<dbReference type="NCBIfam" id="TIGR00435">
    <property type="entry name" value="cysS"/>
    <property type="match status" value="1"/>
</dbReference>
<dbReference type="SUPFAM" id="SSF47323">
    <property type="entry name" value="Anticodon-binding domain of a subclass of class I aminoacyl-tRNA synthetases"/>
    <property type="match status" value="1"/>
</dbReference>
<feature type="domain" description="Cysteinyl-tRNA ligase anticodon binding" evidence="12">
    <location>
        <begin position="436"/>
        <end position="480"/>
    </location>
</feature>
<feature type="binding site" evidence="10">
    <location>
        <position position="251"/>
    </location>
    <ligand>
        <name>Zn(2+)</name>
        <dbReference type="ChEBI" id="CHEBI:29105"/>
    </ligand>
</feature>
<comment type="subunit">
    <text evidence="2 10">Monomer.</text>
</comment>
<dbReference type="SUPFAM" id="SSF52374">
    <property type="entry name" value="Nucleotidylyl transferase"/>
    <property type="match status" value="1"/>
</dbReference>
<dbReference type="PRINTS" id="PR00983">
    <property type="entry name" value="TRNASYNTHCYS"/>
</dbReference>
<reference evidence="13 14" key="1">
    <citation type="submission" date="2017-08" db="EMBL/GenBank/DDBJ databases">
        <authorList>
            <person name="de Groot N.N."/>
        </authorList>
    </citation>
    <scope>NUCLEOTIDE SEQUENCE [LARGE SCALE GENOMIC DNA]</scope>
    <source>
        <strain evidence="13 14">HM2</strain>
    </source>
</reference>
<feature type="short sequence motif" description="'KMSKS' region" evidence="10">
    <location>
        <begin position="292"/>
        <end position="296"/>
    </location>
</feature>
<feature type="domain" description="tRNA synthetases class I catalytic" evidence="11">
    <location>
        <begin position="24"/>
        <end position="340"/>
    </location>
</feature>
<dbReference type="Proteomes" id="UP000255423">
    <property type="component" value="Unassembled WGS sequence"/>
</dbReference>
<feature type="binding site" evidence="10">
    <location>
        <position position="222"/>
    </location>
    <ligand>
        <name>Zn(2+)</name>
        <dbReference type="ChEBI" id="CHEBI:29105"/>
    </ligand>
</feature>
<dbReference type="InterPro" id="IPR032678">
    <property type="entry name" value="tRNA-synt_1_cat_dom"/>
</dbReference>
<dbReference type="EC" id="6.1.1.16" evidence="10"/>
<dbReference type="EMBL" id="UHJL01000004">
    <property type="protein sequence ID" value="SUQ25768.1"/>
    <property type="molecule type" value="Genomic_DNA"/>
</dbReference>
<dbReference type="GO" id="GO:0005829">
    <property type="term" value="C:cytosol"/>
    <property type="evidence" value="ECO:0007669"/>
    <property type="project" value="TreeGrafter"/>
</dbReference>
<dbReference type="PANTHER" id="PTHR10890:SF3">
    <property type="entry name" value="CYSTEINE--TRNA LIGASE, CYTOPLASMIC"/>
    <property type="match status" value="1"/>
</dbReference>
<dbReference type="InterPro" id="IPR009080">
    <property type="entry name" value="tRNAsynth_Ia_anticodon-bd"/>
</dbReference>
<sequence>MALQFYNTASRKKELFTLPEGVPAVRMYCCGPTVYHFAHIGNLRTYIFEDFLVRTLNYYGYKVNHIVNITDVGHLTSDGDTGDDKMEKGAAREGKSVWDIAKFYTDAFMADWHRLNIQEPTRWTRATDHIKEQIDLVKTLEEKGFTYRTSDGIYFDSLKFPRYADFARLDVENLRKGSRIDMGEKHNATDFALWKFSPTDKKRAMEWDSPWGVGFPGWHIECSAMAMKYNGPTLDIHCGGTDHIRVHHTNEIAQSECANGVQFSRFWMHGEFLRTASEEKLEDGTTEQKFGKMSKSSGEFLTVTLLMERGFNPLDYRYFALGSHYRNYLNFTWEALTGAKEAFKSLHKKTDPLIGKATAITSEAAKAFQQEFKDAIGDDLNMPRALGIMNTMLKSDIDDGEKAALVADFDKIFGLKLDQPREEYVKKGANDNIDTAKIEALIAARKEARANKNWAESDRIRDELAAMNIVIKDSKEGTTWSVKE</sequence>
<dbReference type="GO" id="GO:0008270">
    <property type="term" value="F:zinc ion binding"/>
    <property type="evidence" value="ECO:0007669"/>
    <property type="project" value="UniProtKB-UniRule"/>
</dbReference>
<evidence type="ECO:0000259" key="12">
    <source>
        <dbReference type="Pfam" id="PF23493"/>
    </source>
</evidence>
<dbReference type="AlphaFoldDB" id="A0A380S8W8"/>
<dbReference type="PANTHER" id="PTHR10890">
    <property type="entry name" value="CYSTEINYL-TRNA SYNTHETASE"/>
    <property type="match status" value="1"/>
</dbReference>
<dbReference type="InterPro" id="IPR024909">
    <property type="entry name" value="Cys-tRNA/MSH_ligase"/>
</dbReference>
<keyword evidence="9 10" id="KW-0030">Aminoacyl-tRNA synthetase</keyword>
<evidence type="ECO:0000256" key="9">
    <source>
        <dbReference type="ARBA" id="ARBA00023146"/>
    </source>
</evidence>
<protein>
    <recommendedName>
        <fullName evidence="10">Cysteine--tRNA ligase</fullName>
        <ecNumber evidence="10">6.1.1.16</ecNumber>
    </recommendedName>
    <alternativeName>
        <fullName evidence="10">Cysteinyl-tRNA synthetase</fullName>
        <shortName evidence="10">CysRS</shortName>
    </alternativeName>
</protein>
<dbReference type="CDD" id="cd00672">
    <property type="entry name" value="CysRS_core"/>
    <property type="match status" value="1"/>
</dbReference>
<evidence type="ECO:0000256" key="1">
    <source>
        <dbReference type="ARBA" id="ARBA00005594"/>
    </source>
</evidence>
<feature type="short sequence motif" description="'HIGH' region" evidence="10">
    <location>
        <begin position="32"/>
        <end position="42"/>
    </location>
</feature>
<evidence type="ECO:0000259" key="11">
    <source>
        <dbReference type="Pfam" id="PF01406"/>
    </source>
</evidence>
<comment type="cofactor">
    <cofactor evidence="10">
        <name>Zn(2+)</name>
        <dbReference type="ChEBI" id="CHEBI:29105"/>
    </cofactor>
    <text evidence="10">Binds 1 zinc ion per subunit.</text>
</comment>
<dbReference type="HAMAP" id="MF_00041">
    <property type="entry name" value="Cys_tRNA_synth"/>
    <property type="match status" value="1"/>
</dbReference>
<comment type="catalytic activity">
    <reaction evidence="10">
        <text>tRNA(Cys) + L-cysteine + ATP = L-cysteinyl-tRNA(Cys) + AMP + diphosphate</text>
        <dbReference type="Rhea" id="RHEA:17773"/>
        <dbReference type="Rhea" id="RHEA-COMP:9661"/>
        <dbReference type="Rhea" id="RHEA-COMP:9679"/>
        <dbReference type="ChEBI" id="CHEBI:30616"/>
        <dbReference type="ChEBI" id="CHEBI:33019"/>
        <dbReference type="ChEBI" id="CHEBI:35235"/>
        <dbReference type="ChEBI" id="CHEBI:78442"/>
        <dbReference type="ChEBI" id="CHEBI:78517"/>
        <dbReference type="ChEBI" id="CHEBI:456215"/>
        <dbReference type="EC" id="6.1.1.16"/>
    </reaction>
</comment>
<keyword evidence="4 10" id="KW-0479">Metal-binding</keyword>
<dbReference type="RefSeq" id="WP_109573446.1">
    <property type="nucleotide sequence ID" value="NZ_UHJL01000004.1"/>
</dbReference>
<keyword evidence="3 10" id="KW-0436">Ligase</keyword>
<name>A0A380S8W8_FIBSU</name>
<evidence type="ECO:0000256" key="8">
    <source>
        <dbReference type="ARBA" id="ARBA00022917"/>
    </source>
</evidence>
<keyword evidence="8 10" id="KW-0648">Protein biosynthesis</keyword>
<dbReference type="InterPro" id="IPR014729">
    <property type="entry name" value="Rossmann-like_a/b/a_fold"/>
</dbReference>
<keyword evidence="7 10" id="KW-0067">ATP-binding</keyword>
<evidence type="ECO:0000256" key="2">
    <source>
        <dbReference type="ARBA" id="ARBA00011245"/>
    </source>
</evidence>
<comment type="similarity">
    <text evidence="1 10">Belongs to the class-I aminoacyl-tRNA synthetase family.</text>
</comment>
<dbReference type="Pfam" id="PF23493">
    <property type="entry name" value="CysS_C"/>
    <property type="match status" value="1"/>
</dbReference>
<evidence type="ECO:0000256" key="7">
    <source>
        <dbReference type="ARBA" id="ARBA00022840"/>
    </source>
</evidence>
<dbReference type="GO" id="GO:0005524">
    <property type="term" value="F:ATP binding"/>
    <property type="evidence" value="ECO:0007669"/>
    <property type="project" value="UniProtKB-UniRule"/>
</dbReference>
<keyword evidence="5 10" id="KW-0547">Nucleotide-binding</keyword>
<dbReference type="GO" id="GO:0004817">
    <property type="term" value="F:cysteine-tRNA ligase activity"/>
    <property type="evidence" value="ECO:0007669"/>
    <property type="project" value="UniProtKB-UniRule"/>
</dbReference>
<evidence type="ECO:0000256" key="4">
    <source>
        <dbReference type="ARBA" id="ARBA00022723"/>
    </source>
</evidence>
<dbReference type="InterPro" id="IPR015803">
    <property type="entry name" value="Cys-tRNA-ligase"/>
</dbReference>
<keyword evidence="10" id="KW-0963">Cytoplasm</keyword>
<evidence type="ECO:0000256" key="6">
    <source>
        <dbReference type="ARBA" id="ARBA00022833"/>
    </source>
</evidence>
<gene>
    <name evidence="10" type="primary">cysS</name>
    <name evidence="13" type="ORF">SAMN05661053_2561</name>
</gene>
<evidence type="ECO:0000256" key="10">
    <source>
        <dbReference type="HAMAP-Rule" id="MF_00041"/>
    </source>
</evidence>